<dbReference type="GO" id="GO:0046872">
    <property type="term" value="F:metal ion binding"/>
    <property type="evidence" value="ECO:0007669"/>
    <property type="project" value="UniProtKB-KW"/>
</dbReference>
<comment type="similarity">
    <text evidence="12">Belongs to the cytochrome b561 family.</text>
</comment>
<feature type="transmembrane region" description="Helical" evidence="14">
    <location>
        <begin position="174"/>
        <end position="194"/>
    </location>
</feature>
<dbReference type="Pfam" id="PF01292">
    <property type="entry name" value="Ni_hydr_CYTB"/>
    <property type="match status" value="1"/>
</dbReference>
<dbReference type="OrthoDB" id="1247465at2"/>
<dbReference type="GO" id="GO:0009055">
    <property type="term" value="F:electron transfer activity"/>
    <property type="evidence" value="ECO:0007669"/>
    <property type="project" value="InterPro"/>
</dbReference>
<evidence type="ECO:0000256" key="9">
    <source>
        <dbReference type="ARBA" id="ARBA00022989"/>
    </source>
</evidence>
<feature type="transmembrane region" description="Helical" evidence="14">
    <location>
        <begin position="136"/>
        <end position="153"/>
    </location>
</feature>
<evidence type="ECO:0000313" key="16">
    <source>
        <dbReference type="Proteomes" id="UP000034392"/>
    </source>
</evidence>
<dbReference type="Pfam" id="PF04264">
    <property type="entry name" value="YceI"/>
    <property type="match status" value="1"/>
</dbReference>
<evidence type="ECO:0000256" key="14">
    <source>
        <dbReference type="SAM" id="Phobius"/>
    </source>
</evidence>
<feature type="transmembrane region" description="Helical" evidence="14">
    <location>
        <begin position="80"/>
        <end position="100"/>
    </location>
</feature>
<dbReference type="InterPro" id="IPR052168">
    <property type="entry name" value="Cytochrome_b561_oxidase"/>
</dbReference>
<dbReference type="PANTHER" id="PTHR30529">
    <property type="entry name" value="CYTOCHROME B561"/>
    <property type="match status" value="1"/>
</dbReference>
<evidence type="ECO:0000256" key="8">
    <source>
        <dbReference type="ARBA" id="ARBA00022982"/>
    </source>
</evidence>
<evidence type="ECO:0000256" key="13">
    <source>
        <dbReference type="SAM" id="MobiDB-lite"/>
    </source>
</evidence>
<dbReference type="STRING" id="1267766.WYH_02655"/>
<dbReference type="SMART" id="SM00867">
    <property type="entry name" value="YceI"/>
    <property type="match status" value="1"/>
</dbReference>
<evidence type="ECO:0000256" key="3">
    <source>
        <dbReference type="ARBA" id="ARBA00022448"/>
    </source>
</evidence>
<protein>
    <submittedName>
        <fullName evidence="15">Uncharacterized protein</fullName>
    </submittedName>
</protein>
<dbReference type="PANTHER" id="PTHR30529:SF1">
    <property type="entry name" value="CYTOCHROME B561 HOMOLOG 2"/>
    <property type="match status" value="1"/>
</dbReference>
<organism evidence="15 16">
    <name type="scientific">Croceibacterium atlanticum</name>
    <dbReference type="NCBI Taxonomy" id="1267766"/>
    <lineage>
        <taxon>Bacteria</taxon>
        <taxon>Pseudomonadati</taxon>
        <taxon>Pseudomonadota</taxon>
        <taxon>Alphaproteobacteria</taxon>
        <taxon>Sphingomonadales</taxon>
        <taxon>Erythrobacteraceae</taxon>
        <taxon>Croceibacterium</taxon>
    </lineage>
</organism>
<evidence type="ECO:0000256" key="6">
    <source>
        <dbReference type="ARBA" id="ARBA00022692"/>
    </source>
</evidence>
<keyword evidence="16" id="KW-1185">Reference proteome</keyword>
<evidence type="ECO:0000256" key="5">
    <source>
        <dbReference type="ARBA" id="ARBA00022617"/>
    </source>
</evidence>
<evidence type="ECO:0000256" key="4">
    <source>
        <dbReference type="ARBA" id="ARBA00022475"/>
    </source>
</evidence>
<dbReference type="GO" id="GO:0005886">
    <property type="term" value="C:plasma membrane"/>
    <property type="evidence" value="ECO:0007669"/>
    <property type="project" value="UniProtKB-SubCell"/>
</dbReference>
<keyword evidence="9 14" id="KW-1133">Transmembrane helix</keyword>
<dbReference type="InterPro" id="IPR016174">
    <property type="entry name" value="Di-haem_cyt_TM"/>
</dbReference>
<comment type="subcellular location">
    <subcellularLocation>
        <location evidence="2">Cell membrane</location>
        <topology evidence="2">Multi-pass membrane protein</topology>
    </subcellularLocation>
</comment>
<reference evidence="15" key="1">
    <citation type="submission" date="2015-05" db="EMBL/GenBank/DDBJ databases">
        <title>The complete genome of Altererythrobacter atlanticus strain 26DY36.</title>
        <authorList>
            <person name="Wu Y.-H."/>
            <person name="Cheng H."/>
            <person name="Wu X.-W."/>
        </authorList>
    </citation>
    <scope>NUCLEOTIDE SEQUENCE [LARGE SCALE GENOMIC DNA]</scope>
    <source>
        <strain evidence="15">26DY36</strain>
    </source>
</reference>
<sequence>MKRYSSGAIILHWLIAFALAFEIALGFSMPRGTEGFALFQLHKSVGITILALTVLRILWRFTHQRPPAVEKGVTHLLANAVHIGFYAFMLLAPLTGWAIVSTSDIVVPTMLYGTVPLPHLPLPAGINEAVEETHELLAWVAIALFVLHVAGAIRHELLLRRALLVRMAPNRLTGALLGLGVVAVFFVTGSYIAGSYARPDAEEPADIAQEAEVDTPAAPLAAPGPEPGEGTATEEEDEAAGEEPPTAEAADPAAEAAPTPAAVQPGPPPKWSIRPGGRLGFSVGNGGETISGSFSQWSGSIAFDPENPASADIRIEINLASASVGDATQDGMLQGGEYFATDNFATATFRATSARKTGGNNYTANGTLTLKGVSRPQVITFRLTGTAANRHVEGNASIARAPFDIGTGSTGGDLDANVAVSFSFDATRQ</sequence>
<feature type="compositionally biased region" description="Low complexity" evidence="13">
    <location>
        <begin position="242"/>
        <end position="264"/>
    </location>
</feature>
<keyword evidence="4" id="KW-1003">Cell membrane</keyword>
<keyword evidence="6 14" id="KW-0812">Transmembrane</keyword>
<feature type="compositionally biased region" description="Acidic residues" evidence="13">
    <location>
        <begin position="232"/>
        <end position="241"/>
    </location>
</feature>
<dbReference type="RefSeq" id="WP_046904177.1">
    <property type="nucleotide sequence ID" value="NZ_CP011452.2"/>
</dbReference>
<dbReference type="Proteomes" id="UP000034392">
    <property type="component" value="Chromosome"/>
</dbReference>
<feature type="transmembrane region" description="Helical" evidence="14">
    <location>
        <begin position="36"/>
        <end position="59"/>
    </location>
</feature>
<dbReference type="InterPro" id="IPR036761">
    <property type="entry name" value="TTHA0802/YceI-like_sf"/>
</dbReference>
<comment type="cofactor">
    <cofactor evidence="1">
        <name>heme b</name>
        <dbReference type="ChEBI" id="CHEBI:60344"/>
    </cofactor>
</comment>
<dbReference type="InterPro" id="IPR011577">
    <property type="entry name" value="Cyt_b561_bac/Ni-Hgenase"/>
</dbReference>
<feature type="region of interest" description="Disordered" evidence="13">
    <location>
        <begin position="217"/>
        <end position="287"/>
    </location>
</feature>
<dbReference type="KEGG" id="aay:WYH_02655"/>
<evidence type="ECO:0000256" key="12">
    <source>
        <dbReference type="ARBA" id="ARBA00037975"/>
    </source>
</evidence>
<evidence type="ECO:0000313" key="15">
    <source>
        <dbReference type="EMBL" id="AKH43685.1"/>
    </source>
</evidence>
<evidence type="ECO:0000256" key="1">
    <source>
        <dbReference type="ARBA" id="ARBA00001970"/>
    </source>
</evidence>
<accession>A0A0F7KXZ6</accession>
<dbReference type="Gene3D" id="2.40.128.110">
    <property type="entry name" value="Lipid/polyisoprenoid-binding, YceI-like"/>
    <property type="match status" value="1"/>
</dbReference>
<keyword evidence="11 14" id="KW-0472">Membrane</keyword>
<dbReference type="SUPFAM" id="SSF101874">
    <property type="entry name" value="YceI-like"/>
    <property type="match status" value="1"/>
</dbReference>
<evidence type="ECO:0000256" key="2">
    <source>
        <dbReference type="ARBA" id="ARBA00004651"/>
    </source>
</evidence>
<dbReference type="AlphaFoldDB" id="A0A0F7KXZ6"/>
<name>A0A0F7KXZ6_9SPHN</name>
<proteinExistence type="inferred from homology"/>
<dbReference type="GO" id="GO:0022904">
    <property type="term" value="P:respiratory electron transport chain"/>
    <property type="evidence" value="ECO:0007669"/>
    <property type="project" value="InterPro"/>
</dbReference>
<evidence type="ECO:0000256" key="11">
    <source>
        <dbReference type="ARBA" id="ARBA00023136"/>
    </source>
</evidence>
<feature type="compositionally biased region" description="Gly residues" evidence="13">
    <location>
        <begin position="277"/>
        <end position="287"/>
    </location>
</feature>
<evidence type="ECO:0000256" key="10">
    <source>
        <dbReference type="ARBA" id="ARBA00023004"/>
    </source>
</evidence>
<dbReference type="EMBL" id="CP011452">
    <property type="protein sequence ID" value="AKH43685.1"/>
    <property type="molecule type" value="Genomic_DNA"/>
</dbReference>
<feature type="compositionally biased region" description="Low complexity" evidence="13">
    <location>
        <begin position="217"/>
        <end position="231"/>
    </location>
</feature>
<dbReference type="PATRIC" id="fig|1267766.3.peg.2689"/>
<keyword evidence="8" id="KW-0249">Electron transport</keyword>
<dbReference type="InterPro" id="IPR007372">
    <property type="entry name" value="Lipid/polyisoprenoid-bd_YceI"/>
</dbReference>
<gene>
    <name evidence="15" type="ORF">WYH_02655</name>
</gene>
<keyword evidence="5" id="KW-0349">Heme</keyword>
<keyword evidence="7" id="KW-0479">Metal-binding</keyword>
<dbReference type="SUPFAM" id="SSF81342">
    <property type="entry name" value="Transmembrane di-heme cytochromes"/>
    <property type="match status" value="1"/>
</dbReference>
<evidence type="ECO:0000256" key="7">
    <source>
        <dbReference type="ARBA" id="ARBA00022723"/>
    </source>
</evidence>
<keyword evidence="10" id="KW-0408">Iron</keyword>
<keyword evidence="3" id="KW-0813">Transport</keyword>
<dbReference type="GO" id="GO:0020037">
    <property type="term" value="F:heme binding"/>
    <property type="evidence" value="ECO:0007669"/>
    <property type="project" value="TreeGrafter"/>
</dbReference>